<feature type="transmembrane region" description="Helical" evidence="1">
    <location>
        <begin position="43"/>
        <end position="60"/>
    </location>
</feature>
<accession>A0ABS7PZY6</accession>
<evidence type="ECO:0000256" key="1">
    <source>
        <dbReference type="SAM" id="Phobius"/>
    </source>
</evidence>
<keyword evidence="1" id="KW-0472">Membrane</keyword>
<feature type="transmembrane region" description="Helical" evidence="1">
    <location>
        <begin position="6"/>
        <end position="31"/>
    </location>
</feature>
<dbReference type="RefSeq" id="WP_222959877.1">
    <property type="nucleotide sequence ID" value="NZ_JAINZZ010000002.1"/>
</dbReference>
<keyword evidence="1" id="KW-0812">Transmembrane</keyword>
<comment type="caution">
    <text evidence="2">The sequence shown here is derived from an EMBL/GenBank/DDBJ whole genome shotgun (WGS) entry which is preliminary data.</text>
</comment>
<dbReference type="EMBL" id="JAINZZ010000002">
    <property type="protein sequence ID" value="MBY8876446.1"/>
    <property type="molecule type" value="Genomic_DNA"/>
</dbReference>
<protein>
    <submittedName>
        <fullName evidence="2">Uncharacterized protein</fullName>
    </submittedName>
</protein>
<reference evidence="2 3" key="1">
    <citation type="submission" date="2021-08" db="EMBL/GenBank/DDBJ databases">
        <title>WGS of actinomycetes from Thailand.</title>
        <authorList>
            <person name="Thawai C."/>
        </authorList>
    </citation>
    <scope>NUCLEOTIDE SEQUENCE [LARGE SCALE GENOMIC DNA]</scope>
    <source>
        <strain evidence="2 3">PLK6-54</strain>
    </source>
</reference>
<keyword evidence="3" id="KW-1185">Reference proteome</keyword>
<gene>
    <name evidence="2" type="ORF">K7862_02175</name>
</gene>
<evidence type="ECO:0000313" key="3">
    <source>
        <dbReference type="Proteomes" id="UP000778578"/>
    </source>
</evidence>
<keyword evidence="1" id="KW-1133">Transmembrane helix</keyword>
<organism evidence="2 3">
    <name type="scientific">Actinacidiphila acidipaludis</name>
    <dbReference type="NCBI Taxonomy" id="2873382"/>
    <lineage>
        <taxon>Bacteria</taxon>
        <taxon>Bacillati</taxon>
        <taxon>Actinomycetota</taxon>
        <taxon>Actinomycetes</taxon>
        <taxon>Kitasatosporales</taxon>
        <taxon>Streptomycetaceae</taxon>
        <taxon>Actinacidiphila</taxon>
    </lineage>
</organism>
<proteinExistence type="predicted"/>
<dbReference type="Proteomes" id="UP000778578">
    <property type="component" value="Unassembled WGS sequence"/>
</dbReference>
<name>A0ABS7PZY6_9ACTN</name>
<feature type="transmembrane region" description="Helical" evidence="1">
    <location>
        <begin position="72"/>
        <end position="90"/>
    </location>
</feature>
<evidence type="ECO:0000313" key="2">
    <source>
        <dbReference type="EMBL" id="MBY8876446.1"/>
    </source>
</evidence>
<sequence length="100" mass="10879">MLHEMLLVAVVIAVGLYAAMGVMALTTGRAVLWRREDILRPRLWGWGALLFASGLGLSRFAGSLHDRTVSDVAFACSMLLLICGVVLQHFGQRVGQRAGR</sequence>